<dbReference type="RefSeq" id="WP_091759854.1">
    <property type="nucleotide sequence ID" value="NZ_FOHB01000005.1"/>
</dbReference>
<dbReference type="GO" id="GO:0004674">
    <property type="term" value="F:protein serine/threonine kinase activity"/>
    <property type="evidence" value="ECO:0007669"/>
    <property type="project" value="UniProtKB-KW"/>
</dbReference>
<dbReference type="STRING" id="587636.SAMN05216199_3083"/>
<dbReference type="InterPro" id="IPR036890">
    <property type="entry name" value="HATPase_C_sf"/>
</dbReference>
<keyword evidence="3" id="KW-0808">Transferase</keyword>
<dbReference type="SUPFAM" id="SSF55874">
    <property type="entry name" value="ATPase domain of HSP90 chaperone/DNA topoisomerase II/histidine kinase"/>
    <property type="match status" value="1"/>
</dbReference>
<dbReference type="EMBL" id="FOHB01000005">
    <property type="protein sequence ID" value="SES35806.1"/>
    <property type="molecule type" value="Genomic_DNA"/>
</dbReference>
<dbReference type="InterPro" id="IPR050267">
    <property type="entry name" value="Anti-sigma-factor_SerPK"/>
</dbReference>
<dbReference type="Gene3D" id="3.30.565.10">
    <property type="entry name" value="Histidine kinase-like ATPase, C-terminal domain"/>
    <property type="match status" value="1"/>
</dbReference>
<dbReference type="PANTHER" id="PTHR35526:SF3">
    <property type="entry name" value="ANTI-SIGMA-F FACTOR RSBW"/>
    <property type="match status" value="1"/>
</dbReference>
<dbReference type="Pfam" id="PF13581">
    <property type="entry name" value="HATPase_c_2"/>
    <property type="match status" value="1"/>
</dbReference>
<evidence type="ECO:0000256" key="1">
    <source>
        <dbReference type="ARBA" id="ARBA00022527"/>
    </source>
</evidence>
<reference evidence="4" key="1">
    <citation type="submission" date="2016-10" db="EMBL/GenBank/DDBJ databases">
        <authorList>
            <person name="Varghese N."/>
            <person name="Submissions S."/>
        </authorList>
    </citation>
    <scope>NUCLEOTIDE SEQUENCE [LARGE SCALE GENOMIC DNA]</scope>
    <source>
        <strain evidence="4">CGMCC 1.6963</strain>
    </source>
</reference>
<sequence length="134" mass="14520">MCEVSDPAETRLPNDKTAPGSARAFLREAACEVHHAEVLGEAELLVSELVTNAVLHGAPPITLRVECDGTRLRVSVTDRNSDPAYVRDAGPEDESGRGIRLVDFISDEWGVEPRLGEGKDVWFTIRNGEAAPTP</sequence>
<evidence type="ECO:0000313" key="4">
    <source>
        <dbReference type="Proteomes" id="UP000199019"/>
    </source>
</evidence>
<dbReference type="OrthoDB" id="3867457at2"/>
<accession>A0A1H9WPG1</accession>
<evidence type="ECO:0000313" key="3">
    <source>
        <dbReference type="EMBL" id="SES35806.1"/>
    </source>
</evidence>
<dbReference type="PANTHER" id="PTHR35526">
    <property type="entry name" value="ANTI-SIGMA-F FACTOR RSBW-RELATED"/>
    <property type="match status" value="1"/>
</dbReference>
<dbReference type="InterPro" id="IPR003594">
    <property type="entry name" value="HATPase_dom"/>
</dbReference>
<feature type="domain" description="Histidine kinase/HSP90-like ATPase" evidence="2">
    <location>
        <begin position="14"/>
        <end position="124"/>
    </location>
</feature>
<dbReference type="CDD" id="cd16936">
    <property type="entry name" value="HATPase_RsbW-like"/>
    <property type="match status" value="1"/>
</dbReference>
<dbReference type="Proteomes" id="UP000199019">
    <property type="component" value="Unassembled WGS sequence"/>
</dbReference>
<proteinExistence type="predicted"/>
<keyword evidence="1" id="KW-0723">Serine/threonine-protein kinase</keyword>
<dbReference type="AlphaFoldDB" id="A0A1H9WPG1"/>
<evidence type="ECO:0000259" key="2">
    <source>
        <dbReference type="Pfam" id="PF13581"/>
    </source>
</evidence>
<keyword evidence="3" id="KW-0418">Kinase</keyword>
<name>A0A1H9WPG1_9MICO</name>
<keyword evidence="4" id="KW-1185">Reference proteome</keyword>
<gene>
    <name evidence="3" type="ORF">SAMN05216199_3083</name>
</gene>
<organism evidence="3 4">
    <name type="scientific">Pedococcus cremeus</name>
    <dbReference type="NCBI Taxonomy" id="587636"/>
    <lineage>
        <taxon>Bacteria</taxon>
        <taxon>Bacillati</taxon>
        <taxon>Actinomycetota</taxon>
        <taxon>Actinomycetes</taxon>
        <taxon>Micrococcales</taxon>
        <taxon>Intrasporangiaceae</taxon>
        <taxon>Pedococcus</taxon>
    </lineage>
</organism>
<protein>
    <submittedName>
        <fullName evidence="3">Anti-sigma regulatory factor (Ser/Thr protein kinase)</fullName>
    </submittedName>
</protein>